<dbReference type="PIR" id="T04451">
    <property type="entry name" value="T04451"/>
</dbReference>
<proteinExistence type="predicted"/>
<dbReference type="EMBL" id="AL161582">
    <property type="protein sequence ID" value="CAB79991.1"/>
    <property type="molecule type" value="Genomic_DNA"/>
</dbReference>
<reference evidence="3" key="4">
    <citation type="submission" date="2000-03" db="EMBL/GenBank/DDBJ databases">
        <authorList>
            <person name="Benes V."/>
            <person name="Rechmann S."/>
            <person name="Borkova D."/>
            <person name="Ansorge W."/>
            <person name="Mewes H.W."/>
            <person name="Lemcke K."/>
            <person name="Mayer K.F.X."/>
        </authorList>
    </citation>
    <scope>NUCLEOTIDE SEQUENCE</scope>
</reference>
<name>O65527_ARATH</name>
<reference evidence="2" key="1">
    <citation type="submission" date="1998-04" db="EMBL/GenBank/DDBJ databases">
        <authorList>
            <person name="EU Arabidopsis sequencing project"/>
        </authorList>
    </citation>
    <scope>NUCLEOTIDE SEQUENCE</scope>
</reference>
<feature type="region of interest" description="Disordered" evidence="1">
    <location>
        <begin position="209"/>
        <end position="235"/>
    </location>
</feature>
<reference key="3">
    <citation type="journal article" date="1999" name="Nature">
        <title>Sequence and analysis of chromosome 4 of the plant Arabidopsis thaliana.</title>
        <authorList>
            <consortium name="EU"/>
            <consortium name="CSHL and WU Arabidopsis Sequencing Project"/>
            <person name="Mayer K."/>
            <person name="Schuller C."/>
            <person name="Wambutt R."/>
            <person name="Murphy G."/>
            <person name="Volckaert G."/>
            <person name="Pohl T."/>
            <person name="Dusterhoft A."/>
            <person name="Stiekema W."/>
            <person name="Entian K.D."/>
            <person name="Terryn N."/>
            <person name="Harris B."/>
            <person name="Ansorge W."/>
            <person name="Brandt P."/>
            <person name="Grivell L."/>
            <person name="Rieger M."/>
            <person name="Weichselgartner M."/>
            <person name="de Simone V."/>
            <person name="Obermaier B."/>
            <person name="Mache R."/>
            <person name="Muller M."/>
            <person name="Kreis M."/>
            <person name="Delseny M."/>
            <person name="Puigdomenech P."/>
            <person name="Watson M."/>
            <person name="Schmidtheini T."/>
            <person name="Reichert B."/>
            <person name="Portatelle D."/>
            <person name="Perez-Alonso M."/>
            <person name="Boutry M."/>
            <person name="Bancroft I."/>
            <person name="Vos P."/>
            <person name="Hoheisel J."/>
            <person name="Zimmermann W."/>
            <person name="Wedler H."/>
            <person name="Ridley P."/>
            <person name="Langham S.A."/>
            <person name="McCullagh B."/>
            <person name="Bilham L."/>
            <person name="Robben J."/>
            <person name="Van der Schueren J."/>
            <person name="Grymonprez B."/>
            <person name="Chuang Y.J."/>
            <person name="Vandenbussche F."/>
            <person name="Braeken M."/>
            <person name="Weltjens I."/>
            <person name="Voet M."/>
            <person name="Bastiaens I."/>
            <person name="Aert R."/>
            <person name="Defoor E."/>
            <person name="Weitzenegger T."/>
            <person name="Bothe G."/>
            <person name="Ramsperger U."/>
            <person name="Hilbert H."/>
            <person name="Braun M."/>
            <person name="Holzer E."/>
            <person name="Brandt A."/>
            <person name="Peters S."/>
            <person name="van Staveren M."/>
            <person name="Dirske W."/>
            <person name="Mooijman P."/>
            <person name="Klein Lankhorst R."/>
            <person name="Rose M."/>
            <person name="Hauf J."/>
            <person name="Kotter P."/>
            <person name="Berneiser S."/>
            <person name="Hempel S."/>
            <person name="Feldpausch M."/>
            <person name="Lamberth S."/>
            <person name="Van den Daele H."/>
            <person name="De Keyser A."/>
            <person name="Buysshaert C."/>
            <person name="Gielen J."/>
            <person name="Villarroel R."/>
            <person name="De Clercq R."/>
            <person name="Van Montagu M."/>
            <person name="Rogers J."/>
            <person name="Cronin A."/>
            <person name="Quail M."/>
            <person name="Bray-Allen S."/>
            <person name="Clark L."/>
            <person name="Doggett J."/>
            <person name="Hall S."/>
            <person name="Kay M."/>
            <person name="Lennard N."/>
            <person name="McLay K."/>
            <person name="Mayes R."/>
            <person name="Pettett A."/>
            <person name="Rajandream M.A."/>
            <person name="Lyne M."/>
            <person name="Benes V."/>
            <person name="Rechmann S."/>
            <person name="Borkova D."/>
            <person name="Blocker H."/>
            <person name="Scharfe M."/>
            <person name="Grimm M."/>
            <person name="Lohnert T.H."/>
            <person name="Dose S."/>
            <person name="de Haan M."/>
            <person name="Maarse A."/>
            <person name="Schafer M."/>
            <person name="Muller-Auer S."/>
            <person name="Gabel C."/>
            <person name="Fuchs M."/>
            <person name="Fartmann B."/>
            <person name="Granderath K."/>
            <person name="Dauner D."/>
            <person name="Herzl A."/>
            <person name="Neumann S."/>
            <person name="Argiriou A."/>
            <person name="Vitale D."/>
            <person name="Liguori R."/>
            <person name="Piravandi E."/>
            <person name="Massenet O."/>
            <person name="Quigley F."/>
            <person name="Clabauld G."/>
            <person name="Mundlein A."/>
            <person name="Felber R."/>
            <person name="Schnabl S."/>
            <person name="Hiller R."/>
            <person name="Schmidt W."/>
            <person name="Lecharny A."/>
            <person name="Aubourg S."/>
            <person name="Chefdor F."/>
            <person name="Cooke R."/>
            <person name="Berger C."/>
            <person name="Montfort A."/>
            <person name="Casacuberta E."/>
            <person name="Gibbons T."/>
            <person name="Weber N."/>
            <person name="Vandenbol M."/>
            <person name="Bargues M."/>
            <person name="Terol J."/>
            <person name="Torres A."/>
            <person name="Perez-Perez A."/>
            <person name="Purnelle B."/>
            <person name="Bent E."/>
            <person name="Johnson S."/>
            <person name="Tacon D."/>
            <person name="Jesse T."/>
            <person name="Heijnen L."/>
            <person name="Schwarz S."/>
            <person name="Scholler P."/>
            <person name="Heber S."/>
            <person name="Francs P."/>
            <person name="Bielke C."/>
            <person name="Frishman D."/>
            <person name="Haase D."/>
            <person name="Lemcke K."/>
            <person name="Mewes H.W."/>
            <person name="Stocker S."/>
            <person name="Zaccaria P."/>
            <person name="Bevan M."/>
            <person name="Wilson R.K."/>
            <person name="de la Bastide M."/>
            <person name="Habermann K."/>
            <person name="Parnell L."/>
            <person name="Dedhia N."/>
            <person name="Gnoj L."/>
            <person name="Schutz K."/>
            <person name="Huang E."/>
            <person name="Spiegel L."/>
            <person name="Sehkon M."/>
            <person name="Murray J."/>
            <person name="Sheet P."/>
            <person name="Cordes M."/>
            <person name="Abu-Threideh J."/>
            <person name="Stoneking T."/>
            <person name="Kalicki J."/>
            <person name="Graves T."/>
            <person name="Harmon G."/>
            <person name="Edwards J."/>
            <person name="Latreille P."/>
            <person name="Courtney L."/>
            <person name="Cloud J."/>
            <person name="Abbott A."/>
            <person name="Scott K."/>
            <person name="Johnson D."/>
            <person name="Minx P."/>
            <person name="Bentley D."/>
            <person name="Fulton B."/>
            <person name="Miller N."/>
            <person name="Greco T."/>
            <person name="Kemp K."/>
            <person name="Kramer J."/>
            <person name="Fulton L."/>
            <person name="Mardis E."/>
            <person name="Dante M."/>
            <person name="Pepin K."/>
            <person name="Hillier L."/>
            <person name="Nelson J."/>
            <person name="Spieth J."/>
            <person name="Ryan E."/>
            <person name="Andrews S."/>
            <person name="Geisel C."/>
            <person name="Layman D."/>
            <person name="Du H."/>
            <person name="Ali J."/>
            <person name="Berghoff A."/>
            <person name="Jones K."/>
            <person name="Drone K."/>
            <person name="Cotton M."/>
            <person name="Joshu C."/>
            <person name="Antonoiu B."/>
            <person name="Zidanic M."/>
            <person name="Strong C."/>
            <person name="Sun H."/>
            <person name="Lamar B."/>
            <person name="Yordan C."/>
            <person name="Ma P."/>
            <person name="Zhong J."/>
            <person name="Preston R."/>
            <person name="Vil D."/>
            <person name="Shekher M."/>
            <person name="Matero A."/>
            <person name="Shah R."/>
            <person name="Swaby I.K."/>
            <person name="O'Shaughnessy A."/>
            <person name="Rodriguez M."/>
            <person name="Hoffmann J."/>
            <person name="Till S."/>
            <person name="Granat S."/>
            <person name="Shohdy N."/>
            <person name="Hasegawa A."/>
            <person name="Hameed A."/>
            <person name="Lodhi M."/>
            <person name="Johnson A."/>
            <person name="Chen E."/>
            <person name="Marra M."/>
            <person name="Martienssen R."/>
            <person name="McCombie W.R."/>
        </authorList>
    </citation>
    <scope>NUCLEOTIDE SEQUENCE [LARGE SCALE GENOMIC DNA]</scope>
    <source>
        <strain>cv. Columbia</strain>
    </source>
</reference>
<evidence type="ECO:0000256" key="1">
    <source>
        <dbReference type="SAM" id="MobiDB-lite"/>
    </source>
</evidence>
<gene>
    <name evidence="2" type="primary">F4D11.60</name>
    <name evidence="3" type="ordered locus">At4g32740</name>
</gene>
<organism evidence="2">
    <name type="scientific">Arabidopsis thaliana</name>
    <name type="common">Mouse-ear cress</name>
    <dbReference type="NCBI Taxonomy" id="3702"/>
    <lineage>
        <taxon>Eukaryota</taxon>
        <taxon>Viridiplantae</taxon>
        <taxon>Streptophyta</taxon>
        <taxon>Embryophyta</taxon>
        <taxon>Tracheophyta</taxon>
        <taxon>Spermatophyta</taxon>
        <taxon>Magnoliopsida</taxon>
        <taxon>eudicotyledons</taxon>
        <taxon>Gunneridae</taxon>
        <taxon>Pentapetalae</taxon>
        <taxon>rosids</taxon>
        <taxon>malvids</taxon>
        <taxon>Brassicales</taxon>
        <taxon>Brassicaceae</taxon>
        <taxon>Camelineae</taxon>
        <taxon>Arabidopsis</taxon>
    </lineage>
</organism>
<protein>
    <submittedName>
        <fullName evidence="3">Uncharacterized protein AT4g32740</fullName>
    </submittedName>
    <submittedName>
        <fullName evidence="2">Uncharacterized protein F4D11.60</fullName>
    </submittedName>
</protein>
<dbReference type="ExpressionAtlas" id="O65527">
    <property type="expression patterns" value="baseline and differential"/>
</dbReference>
<feature type="compositionally biased region" description="Low complexity" evidence="1">
    <location>
        <begin position="217"/>
        <end position="235"/>
    </location>
</feature>
<dbReference type="AlphaFoldDB" id="O65527"/>
<sequence>MTRARPDNKVNASAKDLSNQHKISLGDFPTEEMSSEPLCTVDSIPLSAIDKTNTAETSFDIENFNIFDGTPFRKLLDTPSPWKSPLLFGSFLQSPKLPPEITFELKRLLMDVSSLLFIIFSSQDIGCFMSPGERSYDAIGLMKHLSEHSATAYADALEVLGNDTPESILKKRQLNKSIQGKENQHQPHDQLGNRSQVECRALDFSDCGTPGKAKVPSASPGGYSSPSSYLLKSCR</sequence>
<dbReference type="EMBL" id="AL022537">
    <property type="protein sequence ID" value="CAA18587.1"/>
    <property type="molecule type" value="Genomic_DNA"/>
</dbReference>
<evidence type="ECO:0000313" key="2">
    <source>
        <dbReference type="EMBL" id="CAA18587.1"/>
    </source>
</evidence>
<reference evidence="2" key="2">
    <citation type="submission" date="1998-04" db="EMBL/GenBank/DDBJ databases">
        <authorList>
            <person name="Bevan M."/>
            <person name="Benes V."/>
            <person name="Rechmann S."/>
            <person name="Borkova D."/>
            <person name="Ansorge W."/>
            <person name="Hoheisel J."/>
            <person name="Mewes H.W."/>
            <person name="Mayer K.F.X."/>
            <person name="Schueller C."/>
        </authorList>
    </citation>
    <scope>NUCLEOTIDE SEQUENCE</scope>
</reference>
<accession>O65527</accession>
<evidence type="ECO:0000313" key="3">
    <source>
        <dbReference type="EMBL" id="CAB79991.1"/>
    </source>
</evidence>